<organism evidence="1">
    <name type="scientific">Clostridium innocuum</name>
    <dbReference type="NCBI Taxonomy" id="1522"/>
    <lineage>
        <taxon>Bacteria</taxon>
        <taxon>Bacillati</taxon>
        <taxon>Bacillota</taxon>
        <taxon>Clostridia</taxon>
        <taxon>Eubacteriales</taxon>
        <taxon>Clostridiaceae</taxon>
        <taxon>Clostridium</taxon>
    </lineage>
</organism>
<dbReference type="RefSeq" id="WP_036745383.1">
    <property type="nucleotide sequence ID" value="NZ_AP025565.1"/>
</dbReference>
<gene>
    <name evidence="1" type="ORF">CILFYP12_03736</name>
</gene>
<protein>
    <submittedName>
        <fullName evidence="1">Uncharacterized protein</fullName>
    </submittedName>
</protein>
<name>A0A6N2X183_CLOIN</name>
<accession>A0A6N2X183</accession>
<proteinExistence type="predicted"/>
<reference evidence="1" key="1">
    <citation type="submission" date="2019-11" db="EMBL/GenBank/DDBJ databases">
        <authorList>
            <person name="Feng L."/>
        </authorList>
    </citation>
    <scope>NUCLEOTIDE SEQUENCE</scope>
    <source>
        <strain evidence="1">CinnocuumLFYP12</strain>
    </source>
</reference>
<evidence type="ECO:0000313" key="1">
    <source>
        <dbReference type="EMBL" id="VYT47717.1"/>
    </source>
</evidence>
<dbReference type="EMBL" id="CACRTE010000037">
    <property type="protein sequence ID" value="VYT47717.1"/>
    <property type="molecule type" value="Genomic_DNA"/>
</dbReference>
<sequence length="64" mass="7473">MDRPSRITIDGIEYNLLTDEELGELVFIEKLEAQVDDIQAGRIKSIPLEELRNRYDEKIRNKGL</sequence>
<dbReference type="AlphaFoldDB" id="A0A6N2X183"/>